<name>A0AAD3CUF4_9STRA</name>
<gene>
    <name evidence="3" type="ORF">CTEN210_08520</name>
</gene>
<dbReference type="PROSITE" id="PS51375">
    <property type="entry name" value="PPR"/>
    <property type="match status" value="1"/>
</dbReference>
<dbReference type="Gene3D" id="1.25.40.10">
    <property type="entry name" value="Tetratricopeptide repeat domain"/>
    <property type="match status" value="4"/>
</dbReference>
<dbReference type="PANTHER" id="PTHR47942:SF63">
    <property type="entry name" value="PENTATRICOPEPTIDE REPEAT-CONTAINING PROTEIN"/>
    <property type="match status" value="1"/>
</dbReference>
<evidence type="ECO:0000256" key="2">
    <source>
        <dbReference type="PROSITE-ProRule" id="PRU00708"/>
    </source>
</evidence>
<feature type="repeat" description="PPR" evidence="2">
    <location>
        <begin position="222"/>
        <end position="259"/>
    </location>
</feature>
<dbReference type="EMBL" id="BLLK01000045">
    <property type="protein sequence ID" value="GFH52044.1"/>
    <property type="molecule type" value="Genomic_DNA"/>
</dbReference>
<dbReference type="InterPro" id="IPR002885">
    <property type="entry name" value="PPR_rpt"/>
</dbReference>
<keyword evidence="4" id="KW-1185">Reference proteome</keyword>
<keyword evidence="1" id="KW-0677">Repeat</keyword>
<dbReference type="Pfam" id="PF13812">
    <property type="entry name" value="PPR_3"/>
    <property type="match status" value="3"/>
</dbReference>
<evidence type="ECO:0000313" key="4">
    <source>
        <dbReference type="Proteomes" id="UP001054902"/>
    </source>
</evidence>
<dbReference type="Proteomes" id="UP001054902">
    <property type="component" value="Unassembled WGS sequence"/>
</dbReference>
<comment type="caution">
    <text evidence="3">The sequence shown here is derived from an EMBL/GenBank/DDBJ whole genome shotgun (WGS) entry which is preliminary data.</text>
</comment>
<dbReference type="InterPro" id="IPR051222">
    <property type="entry name" value="PPR/CCM1_RNA-binding"/>
</dbReference>
<evidence type="ECO:0000256" key="1">
    <source>
        <dbReference type="ARBA" id="ARBA00022737"/>
    </source>
</evidence>
<evidence type="ECO:0008006" key="5">
    <source>
        <dbReference type="Google" id="ProtNLM"/>
    </source>
</evidence>
<protein>
    <recommendedName>
        <fullName evidence="5">Pentacotripeptide-repeat region of PRORP domain-containing protein</fullName>
    </recommendedName>
</protein>
<dbReference type="AlphaFoldDB" id="A0AAD3CUF4"/>
<sequence length="841" mass="95705">MKYIKETIIPDNSLKIPTLDQNGVERFRYLELATARLLDEEEFTIGSLTKGKWHELNSMLFAWSKWLKSNDDDKDPTQVPLLIEAISKRIIEEQKAGNTDVQISTQMYNVILQAWYLSISNLGTRKDGVYEKDSTHSRNLCMTISQRCLEILQQLQLEYESSNDESIRPDSNTFLYVLKAFTKTSSLNSNPQAPLAAQRAQETLEWMEELYESGKNAKAVPSVLAYTMVMDAYAKSGAKSAGSKAEEMLRKLQEKGMEPNLFCYNMVINAYTNQGRRGGAVDNAERIFHELEEVYRRTLDERLKPDVVTYTSLVTAWSNANRRGYGAKRANQIISDMIENGVNPNIVTYNACLKTLSRSGEKDAPKKALELLEKIENEQLHDDQAVKIDRISYNTALHTMAKSGSPKALLDAERVLEKMEKNPDKSLQPNLFSYNTVVEGYSKLRNGDSYRAYIILQKLLEAQKSGRNIHADSFSFNNVIFALSRSRLKSAAARSEELLKYMEREYKNGNSRLKTDVFGYSACIHAWANSGAEDAGFRAERILDQLEQRAKNGETNLKPNTVTYNSCIDCWAKSQSVLGARKAEALLQKMTMLYKSGDLSVKPTTHTYNSVILSWAKSNTKCAYSKALALLNHMWEEYESKNIEIMPDAFAYNTVISAISKSEKEDKAQKALRLLRKMDKLYRAGQNKGARPNEFTYTTVLNSCAFSKIGGQNAKRKAMDTAIFTLEELQVSPYGNPNHVTYGMFLKAANNLIPISDKMKRRYVVEPVFLQCCKDGQVGEIVLKELKLAAPEIYTHYLGKIRISGTKIRMEDLPRAWTMNVKNQRRVWKQKEYRKKNKQKP</sequence>
<reference evidence="3 4" key="1">
    <citation type="journal article" date="2021" name="Sci. Rep.">
        <title>The genome of the diatom Chaetoceros tenuissimus carries an ancient integrated fragment of an extant virus.</title>
        <authorList>
            <person name="Hongo Y."/>
            <person name="Kimura K."/>
            <person name="Takaki Y."/>
            <person name="Yoshida Y."/>
            <person name="Baba S."/>
            <person name="Kobayashi G."/>
            <person name="Nagasaki K."/>
            <person name="Hano T."/>
            <person name="Tomaru Y."/>
        </authorList>
    </citation>
    <scope>NUCLEOTIDE SEQUENCE [LARGE SCALE GENOMIC DNA]</scope>
    <source>
        <strain evidence="3 4">NIES-3715</strain>
    </source>
</reference>
<organism evidence="3 4">
    <name type="scientific">Chaetoceros tenuissimus</name>
    <dbReference type="NCBI Taxonomy" id="426638"/>
    <lineage>
        <taxon>Eukaryota</taxon>
        <taxon>Sar</taxon>
        <taxon>Stramenopiles</taxon>
        <taxon>Ochrophyta</taxon>
        <taxon>Bacillariophyta</taxon>
        <taxon>Coscinodiscophyceae</taxon>
        <taxon>Chaetocerotophycidae</taxon>
        <taxon>Chaetocerotales</taxon>
        <taxon>Chaetocerotaceae</taxon>
        <taxon>Chaetoceros</taxon>
    </lineage>
</organism>
<dbReference type="PANTHER" id="PTHR47942">
    <property type="entry name" value="TETRATRICOPEPTIDE REPEAT (TPR)-LIKE SUPERFAMILY PROTEIN-RELATED"/>
    <property type="match status" value="1"/>
</dbReference>
<proteinExistence type="predicted"/>
<dbReference type="InterPro" id="IPR011990">
    <property type="entry name" value="TPR-like_helical_dom_sf"/>
</dbReference>
<evidence type="ECO:0000313" key="3">
    <source>
        <dbReference type="EMBL" id="GFH52044.1"/>
    </source>
</evidence>
<accession>A0AAD3CUF4</accession>